<accession>A0A9P5CXP7</accession>
<reference evidence="3" key="1">
    <citation type="submission" date="2020-03" db="EMBL/GenBank/DDBJ databases">
        <title>Whole Genome Sequence of Trichophyton interdigitale from India.</title>
        <authorList>
            <person name="Kumar P."/>
        </authorList>
    </citation>
    <scope>NUCLEOTIDE SEQUENCE</scope>
    <source>
        <strain evidence="3">UCMS-IGIB-CI14</strain>
    </source>
</reference>
<proteinExistence type="predicted"/>
<dbReference type="EMBL" id="JAAQVJ010000151">
    <property type="protein sequence ID" value="KAF3892995.1"/>
    <property type="molecule type" value="Genomic_DNA"/>
</dbReference>
<feature type="chain" id="PRO_5040273546" description="LysM domain-containing protein" evidence="2">
    <location>
        <begin position="18"/>
        <end position="207"/>
    </location>
</feature>
<dbReference type="InterPro" id="IPR036779">
    <property type="entry name" value="LysM_dom_sf"/>
</dbReference>
<comment type="caution">
    <text evidence="3">The sequence shown here is derived from an EMBL/GenBank/DDBJ whole genome shotgun (WGS) entry which is preliminary data.</text>
</comment>
<evidence type="ECO:0000256" key="2">
    <source>
        <dbReference type="SAM" id="SignalP"/>
    </source>
</evidence>
<dbReference type="AlphaFoldDB" id="A0A9P5CXP7"/>
<feature type="region of interest" description="Disordered" evidence="1">
    <location>
        <begin position="74"/>
        <end position="108"/>
    </location>
</feature>
<gene>
    <name evidence="3" type="ORF">GY632_4422</name>
</gene>
<evidence type="ECO:0000313" key="3">
    <source>
        <dbReference type="EMBL" id="KAF3892995.1"/>
    </source>
</evidence>
<dbReference type="Proteomes" id="UP000749309">
    <property type="component" value="Unassembled WGS sequence"/>
</dbReference>
<feature type="signal peptide" evidence="2">
    <location>
        <begin position="1"/>
        <end position="17"/>
    </location>
</feature>
<evidence type="ECO:0008006" key="5">
    <source>
        <dbReference type="Google" id="ProtNLM"/>
    </source>
</evidence>
<dbReference type="Gene3D" id="3.10.350.10">
    <property type="entry name" value="LysM domain"/>
    <property type="match status" value="1"/>
</dbReference>
<evidence type="ECO:0000313" key="4">
    <source>
        <dbReference type="Proteomes" id="UP000749309"/>
    </source>
</evidence>
<evidence type="ECO:0000256" key="1">
    <source>
        <dbReference type="SAM" id="MobiDB-lite"/>
    </source>
</evidence>
<name>A0A9P5CXP7_9EURO</name>
<feature type="compositionally biased region" description="Acidic residues" evidence="1">
    <location>
        <begin position="74"/>
        <end position="100"/>
    </location>
</feature>
<sequence length="207" mass="22452">MRFQLLIPLASALITVAQVDDRLPPWCSLATNVGGATCEAFAHYNHLSVHLFEELNPDVECPNLEEGRFYCIDDLYEPEPEPGPDNDDDDDDDDNDDDENLSTSMTDFATATKPLTSADFTTIITQHPTANITTSTPAANLTSRPATTAREPTAVTTMTMPASASSTQATPNSAPNTPDALAQAAAMYGWLTMSAFISYHLCMRIMQ</sequence>
<keyword evidence="2" id="KW-0732">Signal</keyword>
<organism evidence="3 4">
    <name type="scientific">Trichophyton interdigitale</name>
    <dbReference type="NCBI Taxonomy" id="101480"/>
    <lineage>
        <taxon>Eukaryota</taxon>
        <taxon>Fungi</taxon>
        <taxon>Dikarya</taxon>
        <taxon>Ascomycota</taxon>
        <taxon>Pezizomycotina</taxon>
        <taxon>Eurotiomycetes</taxon>
        <taxon>Eurotiomycetidae</taxon>
        <taxon>Onygenales</taxon>
        <taxon>Arthrodermataceae</taxon>
        <taxon>Trichophyton</taxon>
    </lineage>
</organism>
<protein>
    <recommendedName>
        <fullName evidence="5">LysM domain-containing protein</fullName>
    </recommendedName>
</protein>